<organism evidence="1 2">
    <name type="scientific">Dactylosporangium cerinum</name>
    <dbReference type="NCBI Taxonomy" id="1434730"/>
    <lineage>
        <taxon>Bacteria</taxon>
        <taxon>Bacillati</taxon>
        <taxon>Actinomycetota</taxon>
        <taxon>Actinomycetes</taxon>
        <taxon>Micromonosporales</taxon>
        <taxon>Micromonosporaceae</taxon>
        <taxon>Dactylosporangium</taxon>
    </lineage>
</organism>
<evidence type="ECO:0000313" key="2">
    <source>
        <dbReference type="Proteomes" id="UP001595912"/>
    </source>
</evidence>
<dbReference type="InterPro" id="IPR017853">
    <property type="entry name" value="GH"/>
</dbReference>
<gene>
    <name evidence="1" type="ORF">ACFPIJ_33605</name>
</gene>
<evidence type="ECO:0008006" key="3">
    <source>
        <dbReference type="Google" id="ProtNLM"/>
    </source>
</evidence>
<dbReference type="SUPFAM" id="SSF51445">
    <property type="entry name" value="(Trans)glycosidases"/>
    <property type="match status" value="1"/>
</dbReference>
<keyword evidence="2" id="KW-1185">Reference proteome</keyword>
<comment type="caution">
    <text evidence="1">The sequence shown here is derived from an EMBL/GenBank/DDBJ whole genome shotgun (WGS) entry which is preliminary data.</text>
</comment>
<reference evidence="2" key="1">
    <citation type="journal article" date="2019" name="Int. J. Syst. Evol. Microbiol.">
        <title>The Global Catalogue of Microorganisms (GCM) 10K type strain sequencing project: providing services to taxonomists for standard genome sequencing and annotation.</title>
        <authorList>
            <consortium name="The Broad Institute Genomics Platform"/>
            <consortium name="The Broad Institute Genome Sequencing Center for Infectious Disease"/>
            <person name="Wu L."/>
            <person name="Ma J."/>
        </authorList>
    </citation>
    <scope>NUCLEOTIDE SEQUENCE [LARGE SCALE GENOMIC DNA]</scope>
    <source>
        <strain evidence="2">CGMCC 4.7152</strain>
    </source>
</reference>
<dbReference type="EMBL" id="JBHSIU010000045">
    <property type="protein sequence ID" value="MFC5002751.1"/>
    <property type="molecule type" value="Genomic_DNA"/>
</dbReference>
<evidence type="ECO:0000313" key="1">
    <source>
        <dbReference type="EMBL" id="MFC5002751.1"/>
    </source>
</evidence>
<proteinExistence type="predicted"/>
<name>A0ABV9W4X6_9ACTN</name>
<dbReference type="Gene3D" id="3.20.20.80">
    <property type="entry name" value="Glycosidases"/>
    <property type="match status" value="1"/>
</dbReference>
<sequence>MISEYGGIWWESATTGAVSGSDTANSWGYGQRPHTEDEWHERFQGLTDTLLDNPRMFGYCYTQLTDVFQERNGIYRFDRSEKLDVRRIQQVQQRPAAIERPSSQPGT</sequence>
<protein>
    <recommendedName>
        <fullName evidence="3">Beta-galactosidase</fullName>
    </recommendedName>
</protein>
<dbReference type="Proteomes" id="UP001595912">
    <property type="component" value="Unassembled WGS sequence"/>
</dbReference>
<dbReference type="RefSeq" id="WP_380121140.1">
    <property type="nucleotide sequence ID" value="NZ_JBHSIU010000045.1"/>
</dbReference>
<accession>A0ABV9W4X6</accession>